<evidence type="ECO:0000259" key="11">
    <source>
        <dbReference type="Pfam" id="PF01059"/>
    </source>
</evidence>
<feature type="transmembrane region" description="Helical" evidence="9">
    <location>
        <begin position="303"/>
        <end position="322"/>
    </location>
</feature>
<feature type="transmembrane region" description="Helical" evidence="9">
    <location>
        <begin position="85"/>
        <end position="105"/>
    </location>
</feature>
<dbReference type="GO" id="GO:0015990">
    <property type="term" value="P:electron transport coupled proton transport"/>
    <property type="evidence" value="ECO:0007669"/>
    <property type="project" value="TreeGrafter"/>
</dbReference>
<feature type="transmembrane region" description="Helical" evidence="9">
    <location>
        <begin position="35"/>
        <end position="55"/>
    </location>
</feature>
<dbReference type="RefSeq" id="WP_107221005.1">
    <property type="nucleotide sequence ID" value="NZ_CP028339.1"/>
</dbReference>
<dbReference type="GO" id="GO:0048039">
    <property type="term" value="F:ubiquinone binding"/>
    <property type="evidence" value="ECO:0007669"/>
    <property type="project" value="TreeGrafter"/>
</dbReference>
<evidence type="ECO:0000256" key="6">
    <source>
        <dbReference type="ARBA" id="ARBA00023027"/>
    </source>
</evidence>
<dbReference type="GO" id="GO:0003954">
    <property type="term" value="F:NADH dehydrogenase activity"/>
    <property type="evidence" value="ECO:0007669"/>
    <property type="project" value="TreeGrafter"/>
</dbReference>
<evidence type="ECO:0000256" key="8">
    <source>
        <dbReference type="RuleBase" id="RU000320"/>
    </source>
</evidence>
<feature type="transmembrane region" description="Helical" evidence="9">
    <location>
        <begin position="406"/>
        <end position="427"/>
    </location>
</feature>
<comment type="subcellular location">
    <subcellularLocation>
        <location evidence="1">Endomembrane system</location>
        <topology evidence="1">Multi-pass membrane protein</topology>
    </subcellularLocation>
    <subcellularLocation>
        <location evidence="8">Membrane</location>
        <topology evidence="8">Multi-pass membrane protein</topology>
    </subcellularLocation>
</comment>
<organism evidence="12 13">
    <name type="scientific">Thauera aromatica K172</name>
    <dbReference type="NCBI Taxonomy" id="44139"/>
    <lineage>
        <taxon>Bacteria</taxon>
        <taxon>Pseudomonadati</taxon>
        <taxon>Pseudomonadota</taxon>
        <taxon>Betaproteobacteria</taxon>
        <taxon>Rhodocyclales</taxon>
        <taxon>Zoogloeaceae</taxon>
        <taxon>Thauera</taxon>
    </lineage>
</organism>
<reference evidence="12 13" key="1">
    <citation type="submission" date="2018-03" db="EMBL/GenBank/DDBJ databases">
        <title>Complete genome sequence of Thauera aromatica, a model organism for studying aromatic compound degradation under denitrifying conditions.</title>
        <authorList>
            <person name="Lo H.-Y."/>
            <person name="Goris T."/>
            <person name="Boll M."/>
            <person name="Mueller J.A."/>
        </authorList>
    </citation>
    <scope>NUCLEOTIDE SEQUENCE [LARGE SCALE GENOMIC DNA]</scope>
    <source>
        <strain evidence="12 13">K172</strain>
    </source>
</reference>
<keyword evidence="12" id="KW-0830">Ubiquinone</keyword>
<dbReference type="Pfam" id="PF01059">
    <property type="entry name" value="Oxidored_q5_N"/>
    <property type="match status" value="1"/>
</dbReference>
<accession>A0A2R4BNM5</accession>
<keyword evidence="7 9" id="KW-0472">Membrane</keyword>
<dbReference type="Pfam" id="PF00361">
    <property type="entry name" value="Proton_antipo_M"/>
    <property type="match status" value="1"/>
</dbReference>
<feature type="transmembrane region" description="Helical" evidence="9">
    <location>
        <begin position="453"/>
        <end position="471"/>
    </location>
</feature>
<keyword evidence="13" id="KW-1185">Reference proteome</keyword>
<comment type="similarity">
    <text evidence="2">Belongs to the complex I subunit 4 family.</text>
</comment>
<dbReference type="InterPro" id="IPR001750">
    <property type="entry name" value="ND/Mrp_TM"/>
</dbReference>
<name>A0A2R4BNM5_THAAR</name>
<feature type="transmembrane region" description="Helical" evidence="9">
    <location>
        <begin position="241"/>
        <end position="263"/>
    </location>
</feature>
<dbReference type="EC" id="1.6.5.3" evidence="12"/>
<dbReference type="InterPro" id="IPR003918">
    <property type="entry name" value="NADH_UbQ_OxRdtase"/>
</dbReference>
<gene>
    <name evidence="12" type="ORF">Tharo_1926</name>
</gene>
<evidence type="ECO:0000256" key="9">
    <source>
        <dbReference type="SAM" id="Phobius"/>
    </source>
</evidence>
<dbReference type="InterPro" id="IPR010227">
    <property type="entry name" value="NADH_Q_OxRdtase_chainM/4"/>
</dbReference>
<evidence type="ECO:0000313" key="13">
    <source>
        <dbReference type="Proteomes" id="UP000241885"/>
    </source>
</evidence>
<keyword evidence="3 8" id="KW-0812">Transmembrane</keyword>
<feature type="transmembrane region" description="Helical" evidence="9">
    <location>
        <begin position="168"/>
        <end position="188"/>
    </location>
</feature>
<keyword evidence="4" id="KW-1278">Translocase</keyword>
<sequence length="493" mass="53637">MTDIPLLSLAVWVPILGGLLVLATGSDRNAPLARMLAFAVAVAGFIVTIPLYTGFDASTSAMQFTELMPWVPRFNINYHLGVDGLSVLFVILNAFITILVVMAGWQVIQDKVAQYMAAFLIMSGLMNGIFSALDGVLFYVFFEASLIPLYLIIGIWGGANRVYAAIKFFLYTLLGSLLMLIALLYLFMESGGSFSILDWHQVPLAIEPQVLIFLAFLVAFGVKVPMWPVHTWLPDAHVEAPTGGSVVLAAIALKLGAYGFLRFSLPIVPDAAQQLAPLVIALSLIAVVYIGFVALVQADMKKLVAYSSISHMGFVTLGFFIFNPLGMEGALVQMISHGFVSGAMFLCIGVLYDRMHSRQIADYGGVVHTMPKFAAFFMLFAMANSGLPATSGFVGEFMVVLGAVQFNFWIGFTAAITLILGAAYSLWMYKRVVFGKIANKHVAELTDINGREFAFLAILALCVLAMGLYPFPFTEVMHASVNELLRHVAVSKL</sequence>
<dbReference type="NCBIfam" id="NF004501">
    <property type="entry name" value="PRK05846.1-5"/>
    <property type="match status" value="1"/>
</dbReference>
<dbReference type="GO" id="GO:0042773">
    <property type="term" value="P:ATP synthesis coupled electron transport"/>
    <property type="evidence" value="ECO:0007669"/>
    <property type="project" value="InterPro"/>
</dbReference>
<evidence type="ECO:0000256" key="1">
    <source>
        <dbReference type="ARBA" id="ARBA00004127"/>
    </source>
</evidence>
<evidence type="ECO:0000256" key="7">
    <source>
        <dbReference type="ARBA" id="ARBA00023136"/>
    </source>
</evidence>
<feature type="transmembrane region" description="Helical" evidence="9">
    <location>
        <begin position="112"/>
        <end position="130"/>
    </location>
</feature>
<dbReference type="NCBIfam" id="NF004499">
    <property type="entry name" value="PRK05846.1-3"/>
    <property type="match status" value="1"/>
</dbReference>
<dbReference type="AlphaFoldDB" id="A0A2R4BNM5"/>
<dbReference type="OrthoDB" id="9768329at2"/>
<feature type="domain" description="NADH:ubiquinone oxidoreductase chain 4 N-terminal" evidence="11">
    <location>
        <begin position="59"/>
        <end position="126"/>
    </location>
</feature>
<dbReference type="PANTHER" id="PTHR43507:SF1">
    <property type="entry name" value="NADH-UBIQUINONE OXIDOREDUCTASE CHAIN 4"/>
    <property type="match status" value="1"/>
</dbReference>
<evidence type="ECO:0000259" key="10">
    <source>
        <dbReference type="Pfam" id="PF00361"/>
    </source>
</evidence>
<evidence type="ECO:0000256" key="4">
    <source>
        <dbReference type="ARBA" id="ARBA00022967"/>
    </source>
</evidence>
<dbReference type="InterPro" id="IPR000260">
    <property type="entry name" value="NADH4_N"/>
</dbReference>
<keyword evidence="5 9" id="KW-1133">Transmembrane helix</keyword>
<evidence type="ECO:0000256" key="2">
    <source>
        <dbReference type="ARBA" id="ARBA00009025"/>
    </source>
</evidence>
<protein>
    <submittedName>
        <fullName evidence="12">NADH-ubiquinone oxidoreductase chain M</fullName>
        <ecNumber evidence="12">1.6.5.3</ecNumber>
    </submittedName>
</protein>
<feature type="transmembrane region" description="Helical" evidence="9">
    <location>
        <begin position="334"/>
        <end position="352"/>
    </location>
</feature>
<dbReference type="PANTHER" id="PTHR43507">
    <property type="entry name" value="NADH-UBIQUINONE OXIDOREDUCTASE CHAIN 4"/>
    <property type="match status" value="1"/>
</dbReference>
<dbReference type="KEGG" id="tak:Tharo_1926"/>
<evidence type="ECO:0000256" key="3">
    <source>
        <dbReference type="ARBA" id="ARBA00022692"/>
    </source>
</evidence>
<dbReference type="PRINTS" id="PR01437">
    <property type="entry name" value="NUOXDRDTASE4"/>
</dbReference>
<evidence type="ECO:0000313" key="12">
    <source>
        <dbReference type="EMBL" id="AVR88832.1"/>
    </source>
</evidence>
<dbReference type="GO" id="GO:0012505">
    <property type="term" value="C:endomembrane system"/>
    <property type="evidence" value="ECO:0007669"/>
    <property type="project" value="UniProtKB-SubCell"/>
</dbReference>
<proteinExistence type="inferred from homology"/>
<keyword evidence="6" id="KW-0520">NAD</keyword>
<dbReference type="EMBL" id="CP028339">
    <property type="protein sequence ID" value="AVR88832.1"/>
    <property type="molecule type" value="Genomic_DNA"/>
</dbReference>
<feature type="transmembrane region" description="Helical" evidence="9">
    <location>
        <begin position="6"/>
        <end position="23"/>
    </location>
</feature>
<dbReference type="GO" id="GO:0016020">
    <property type="term" value="C:membrane"/>
    <property type="evidence" value="ECO:0007669"/>
    <property type="project" value="UniProtKB-SubCell"/>
</dbReference>
<feature type="transmembrane region" description="Helical" evidence="9">
    <location>
        <begin position="136"/>
        <end position="156"/>
    </location>
</feature>
<dbReference type="Proteomes" id="UP000241885">
    <property type="component" value="Chromosome"/>
</dbReference>
<dbReference type="NCBIfam" id="TIGR01972">
    <property type="entry name" value="NDH_I_M"/>
    <property type="match status" value="1"/>
</dbReference>
<feature type="domain" description="NADH:quinone oxidoreductase/Mrp antiporter transmembrane" evidence="10">
    <location>
        <begin position="134"/>
        <end position="417"/>
    </location>
</feature>
<feature type="transmembrane region" description="Helical" evidence="9">
    <location>
        <begin position="373"/>
        <end position="394"/>
    </location>
</feature>
<evidence type="ECO:0000256" key="5">
    <source>
        <dbReference type="ARBA" id="ARBA00022989"/>
    </source>
</evidence>
<dbReference type="GO" id="GO:0008137">
    <property type="term" value="F:NADH dehydrogenase (ubiquinone) activity"/>
    <property type="evidence" value="ECO:0007669"/>
    <property type="project" value="InterPro"/>
</dbReference>
<feature type="transmembrane region" description="Helical" evidence="9">
    <location>
        <begin position="208"/>
        <end position="229"/>
    </location>
</feature>
<feature type="transmembrane region" description="Helical" evidence="9">
    <location>
        <begin position="275"/>
        <end position="296"/>
    </location>
</feature>
<keyword evidence="12" id="KW-0560">Oxidoreductase</keyword>